<reference evidence="2 3" key="1">
    <citation type="journal article" date="2013" name="Genome Announc.">
        <title>Draft Genome Sequences of Two Pairs of Human Intestinal Bifidobacterium longum subsp. longum Strains, 44B and 1-6B and 35B and 2-2B, Consecutively Isolated from Two Children after a 5-Year Time Period.</title>
        <authorList>
            <person name="Shkoporov A.N."/>
            <person name="Efimov B.A."/>
            <person name="Khokhlova E.V."/>
            <person name="Chaplin A.V."/>
            <person name="Kafarskaya L.I."/>
            <person name="Durkin A.S."/>
            <person name="McCorrison J."/>
            <person name="Torralba M."/>
            <person name="Gillis M."/>
            <person name="Sutton G."/>
            <person name="Weibel D.B."/>
            <person name="Nelson K.E."/>
            <person name="Smeianov V.V."/>
        </authorList>
    </citation>
    <scope>NUCLEOTIDE SEQUENCE [LARGE SCALE GENOMIC DNA]</scope>
    <source>
        <strain evidence="2 3">2-2B</strain>
    </source>
</reference>
<evidence type="ECO:0000313" key="3">
    <source>
        <dbReference type="Proteomes" id="UP000005929"/>
    </source>
</evidence>
<dbReference type="Pfam" id="PF11187">
    <property type="entry name" value="Mbeg1-like"/>
    <property type="match status" value="1"/>
</dbReference>
<feature type="region of interest" description="Disordered" evidence="1">
    <location>
        <begin position="445"/>
        <end position="504"/>
    </location>
</feature>
<proteinExistence type="predicted"/>
<dbReference type="InterPro" id="IPR024499">
    <property type="entry name" value="Mbeg1-like"/>
</dbReference>
<sequence length="504" mass="55121">MECIWLIAARSRTAARDRKTTQPEGDMQYQRKQEVRMTGIIDYAHTETRSFADLPFNEIDALIISTLIYEDVASVCPTLMLDETRSGSFAARIRAFEPKHPLIWLKGIWHPELESVSLDEANRELHRSPETHADDKPHEAQMVSVVNPDLTHDLFQAAGENPRYANVRLGAVVEHINQGEQTQFAAATFQLPDGHKRRKPTYKGTLVISFRGTDDSLIGWKEDFNMAFQYPVPAQRSASAYLDMVARLWEGPIILVGHSKGGNLAIYAAMNADPKVRKRIQHVYSLDGPGFPPEIVTSPAYRTIQPKVTKIVPSSSIVGMIFETPEPCRVVSSDSDGIMQHSAFTWLLDGDQFITEPDLSSSSQLFNEELNHWIATLTPEQRERAVDALFTVLHANGATSFSEVMSNFPASIPAMLGAYVGLTPADRRHLVEALAILFKASTAKRKPTPAPASAPSSATSKATAEIPAETAAGADSAAPARADTDADAGTTASPSAEDATEIAD</sequence>
<accession>A0AAV3FMJ2</accession>
<feature type="compositionally biased region" description="Low complexity" evidence="1">
    <location>
        <begin position="451"/>
        <end position="496"/>
    </location>
</feature>
<dbReference type="EMBL" id="AJTJ01000034">
    <property type="protein sequence ID" value="EIJ26743.1"/>
    <property type="molecule type" value="Genomic_DNA"/>
</dbReference>
<organism evidence="2 3">
    <name type="scientific">Bifidobacterium longum subsp. longum 2-2B</name>
    <dbReference type="NCBI Taxonomy" id="1161745"/>
    <lineage>
        <taxon>Bacteria</taxon>
        <taxon>Bacillati</taxon>
        <taxon>Actinomycetota</taxon>
        <taxon>Actinomycetes</taxon>
        <taxon>Bifidobacteriales</taxon>
        <taxon>Bifidobacteriaceae</taxon>
        <taxon>Bifidobacterium</taxon>
    </lineage>
</organism>
<evidence type="ECO:0000256" key="1">
    <source>
        <dbReference type="SAM" id="MobiDB-lite"/>
    </source>
</evidence>
<dbReference type="InterPro" id="IPR029058">
    <property type="entry name" value="AB_hydrolase_fold"/>
</dbReference>
<dbReference type="Proteomes" id="UP000005929">
    <property type="component" value="Unassembled WGS sequence"/>
</dbReference>
<dbReference type="SUPFAM" id="SSF53474">
    <property type="entry name" value="alpha/beta-Hydrolases"/>
    <property type="match status" value="1"/>
</dbReference>
<protein>
    <submittedName>
        <fullName evidence="2">PF11187 family protein</fullName>
    </submittedName>
</protein>
<name>A0AAV3FMJ2_BIFLL</name>
<dbReference type="Gene3D" id="3.40.50.1820">
    <property type="entry name" value="alpha/beta hydrolase"/>
    <property type="match status" value="1"/>
</dbReference>
<gene>
    <name evidence="2" type="ORF">HMPREF1315_2059</name>
</gene>
<comment type="caution">
    <text evidence="2">The sequence shown here is derived from an EMBL/GenBank/DDBJ whole genome shotgun (WGS) entry which is preliminary data.</text>
</comment>
<dbReference type="AlphaFoldDB" id="A0AAV3FMJ2"/>
<evidence type="ECO:0000313" key="2">
    <source>
        <dbReference type="EMBL" id="EIJ26743.1"/>
    </source>
</evidence>